<keyword evidence="4" id="KW-0539">Nucleus</keyword>
<organism evidence="7 8">
    <name type="scientific">Protea cynaroides</name>
    <dbReference type="NCBI Taxonomy" id="273540"/>
    <lineage>
        <taxon>Eukaryota</taxon>
        <taxon>Viridiplantae</taxon>
        <taxon>Streptophyta</taxon>
        <taxon>Embryophyta</taxon>
        <taxon>Tracheophyta</taxon>
        <taxon>Spermatophyta</taxon>
        <taxon>Magnoliopsida</taxon>
        <taxon>Proteales</taxon>
        <taxon>Proteaceae</taxon>
        <taxon>Protea</taxon>
    </lineage>
</organism>
<dbReference type="PANTHER" id="PTHR12565">
    <property type="entry name" value="STEROL REGULATORY ELEMENT-BINDING PROTEIN"/>
    <property type="match status" value="1"/>
</dbReference>
<comment type="subcellular location">
    <subcellularLocation>
        <location evidence="1">Nucleus</location>
    </subcellularLocation>
</comment>
<feature type="compositionally biased region" description="Basic and acidic residues" evidence="5">
    <location>
        <begin position="329"/>
        <end position="340"/>
    </location>
</feature>
<dbReference type="SMART" id="SM00353">
    <property type="entry name" value="HLH"/>
    <property type="match status" value="1"/>
</dbReference>
<dbReference type="GO" id="GO:0046983">
    <property type="term" value="F:protein dimerization activity"/>
    <property type="evidence" value="ECO:0007669"/>
    <property type="project" value="InterPro"/>
</dbReference>
<dbReference type="EMBL" id="JAMYWD010000009">
    <property type="protein sequence ID" value="KAJ4961860.1"/>
    <property type="molecule type" value="Genomic_DNA"/>
</dbReference>
<sequence>MDLGDKDKFGLEKRNGDSMNYHSSNLSPDWRFGGANLTNQQIGLVPTDNSFPVCKGDLMGSSACSSISMGDSFCPSLWDHANSQSLSFCERDVLTSTSTGHAMAMTEGVPGSSRTGIDKALDISWNPSISKANIFLQGGAGILPPSLSQFPADSAFIERAARFSCFGGGNFGDIVNPFGMSESLSSYSKCVGTVQGVQGGPEDLSANGLKPVMGAQVQNNELNMLEVSKDVSVSVEHGAAEGSPKKNDKKIGIFVRSPNEGKQGIGVSSNEIDEAEFSGKGVQEDPQAMESAGGEPSSSKGISSRKRKKSGQDIEVDQDKGPQQLPGEAAKENTDTKQKGDQNPVSTTTKPSVKHGKDSSNSQAADWKEDFIHVRARRGQATNSHSLAERVRREKISERMKFLQDLVPGCSKVTGKAVMLDEIINYVQSLQRQVEFLSMKLAAVNPRLEFNIEGLFGKDILQSRGPTMGFSPDMNMSLPQLHPSQLGLIQTGIPGMGNPSDALRRTINSQLTAMNGGYKEPTTQLHNVWDDELNNVVHMNFGTSVPFSSQDLNGSLPPGHMKVEL</sequence>
<feature type="compositionally biased region" description="Polar residues" evidence="5">
    <location>
        <begin position="341"/>
        <end position="351"/>
    </location>
</feature>
<dbReference type="FunFam" id="4.10.280.10:FF:000002">
    <property type="entry name" value="Basic helix-loop-helix transcription factor"/>
    <property type="match status" value="1"/>
</dbReference>
<evidence type="ECO:0000256" key="2">
    <source>
        <dbReference type="ARBA" id="ARBA00023015"/>
    </source>
</evidence>
<feature type="domain" description="BHLH" evidence="6">
    <location>
        <begin position="380"/>
        <end position="430"/>
    </location>
</feature>
<evidence type="ECO:0000256" key="1">
    <source>
        <dbReference type="ARBA" id="ARBA00004123"/>
    </source>
</evidence>
<dbReference type="PANTHER" id="PTHR12565:SF184">
    <property type="entry name" value="BHLH TRANSCRIPTION FACTOR"/>
    <property type="match status" value="1"/>
</dbReference>
<dbReference type="Gene3D" id="4.10.280.10">
    <property type="entry name" value="Helix-loop-helix DNA-binding domain"/>
    <property type="match status" value="1"/>
</dbReference>
<comment type="caution">
    <text evidence="7">The sequence shown here is derived from an EMBL/GenBank/DDBJ whole genome shotgun (WGS) entry which is preliminary data.</text>
</comment>
<feature type="compositionally biased region" description="Basic and acidic residues" evidence="5">
    <location>
        <begin position="1"/>
        <end position="16"/>
    </location>
</feature>
<dbReference type="Proteomes" id="UP001141806">
    <property type="component" value="Unassembled WGS sequence"/>
</dbReference>
<feature type="region of interest" description="Disordered" evidence="5">
    <location>
        <begin position="236"/>
        <end position="366"/>
    </location>
</feature>
<dbReference type="SUPFAM" id="SSF47459">
    <property type="entry name" value="HLH, helix-loop-helix DNA-binding domain"/>
    <property type="match status" value="1"/>
</dbReference>
<dbReference type="InterPro" id="IPR024097">
    <property type="entry name" value="bHLH_ZIP_TF"/>
</dbReference>
<evidence type="ECO:0000256" key="5">
    <source>
        <dbReference type="SAM" id="MobiDB-lite"/>
    </source>
</evidence>
<evidence type="ECO:0000256" key="3">
    <source>
        <dbReference type="ARBA" id="ARBA00023163"/>
    </source>
</evidence>
<feature type="region of interest" description="Disordered" evidence="5">
    <location>
        <begin position="1"/>
        <end position="22"/>
    </location>
</feature>
<dbReference type="PROSITE" id="PS50888">
    <property type="entry name" value="BHLH"/>
    <property type="match status" value="1"/>
</dbReference>
<name>A0A9Q0H9R4_9MAGN</name>
<accession>A0A9Q0H9R4</accession>
<protein>
    <recommendedName>
        <fullName evidence="6">BHLH domain-containing protein</fullName>
    </recommendedName>
</protein>
<dbReference type="GO" id="GO:0005634">
    <property type="term" value="C:nucleus"/>
    <property type="evidence" value="ECO:0007669"/>
    <property type="project" value="UniProtKB-SubCell"/>
</dbReference>
<dbReference type="CDD" id="cd18919">
    <property type="entry name" value="bHLH_AtBPE_like"/>
    <property type="match status" value="1"/>
</dbReference>
<evidence type="ECO:0000259" key="6">
    <source>
        <dbReference type="PROSITE" id="PS50888"/>
    </source>
</evidence>
<evidence type="ECO:0000313" key="8">
    <source>
        <dbReference type="Proteomes" id="UP001141806"/>
    </source>
</evidence>
<dbReference type="GO" id="GO:0003700">
    <property type="term" value="F:DNA-binding transcription factor activity"/>
    <property type="evidence" value="ECO:0007669"/>
    <property type="project" value="TreeGrafter"/>
</dbReference>
<reference evidence="7" key="1">
    <citation type="journal article" date="2023" name="Plant J.">
        <title>The genome of the king protea, Protea cynaroides.</title>
        <authorList>
            <person name="Chang J."/>
            <person name="Duong T.A."/>
            <person name="Schoeman C."/>
            <person name="Ma X."/>
            <person name="Roodt D."/>
            <person name="Barker N."/>
            <person name="Li Z."/>
            <person name="Van de Peer Y."/>
            <person name="Mizrachi E."/>
        </authorList>
    </citation>
    <scope>NUCLEOTIDE SEQUENCE</scope>
    <source>
        <tissue evidence="7">Young leaves</tissue>
    </source>
</reference>
<gene>
    <name evidence="7" type="ORF">NE237_021770</name>
</gene>
<keyword evidence="2" id="KW-0805">Transcription regulation</keyword>
<evidence type="ECO:0000313" key="7">
    <source>
        <dbReference type="EMBL" id="KAJ4961860.1"/>
    </source>
</evidence>
<keyword evidence="8" id="KW-1185">Reference proteome</keyword>
<keyword evidence="3" id="KW-0804">Transcription</keyword>
<evidence type="ECO:0000256" key="4">
    <source>
        <dbReference type="ARBA" id="ARBA00023242"/>
    </source>
</evidence>
<dbReference type="AlphaFoldDB" id="A0A9Q0H9R4"/>
<proteinExistence type="predicted"/>
<dbReference type="InterPro" id="IPR036638">
    <property type="entry name" value="HLH_DNA-bd_sf"/>
</dbReference>
<dbReference type="InterPro" id="IPR011598">
    <property type="entry name" value="bHLH_dom"/>
</dbReference>
<dbReference type="OrthoDB" id="1923196at2759"/>
<dbReference type="Pfam" id="PF00010">
    <property type="entry name" value="HLH"/>
    <property type="match status" value="1"/>
</dbReference>